<evidence type="ECO:0000313" key="4">
    <source>
        <dbReference type="EMBL" id="QJI00582.1"/>
    </source>
</evidence>
<evidence type="ECO:0000313" key="3">
    <source>
        <dbReference type="EMBL" id="QJA46972.1"/>
    </source>
</evidence>
<dbReference type="AlphaFoldDB" id="A0A6H1ZHM0"/>
<evidence type="ECO:0000256" key="2">
    <source>
        <dbReference type="SAM" id="MobiDB-lite"/>
    </source>
</evidence>
<protein>
    <submittedName>
        <fullName evidence="3">Uncharacterized protein</fullName>
    </submittedName>
</protein>
<evidence type="ECO:0000256" key="1">
    <source>
        <dbReference type="SAM" id="Coils"/>
    </source>
</evidence>
<feature type="coiled-coil region" evidence="1">
    <location>
        <begin position="26"/>
        <end position="78"/>
    </location>
</feature>
<keyword evidence="1" id="KW-0175">Coiled coil</keyword>
<sequence length="223" mass="24700">MFMTRELLDSEGNKVEVPDDAELKTLQEKADQTDALQGKIKELEEGVNPDWRKVRQEQKALEVRLAEAEAARSALKSEAEKQGVRIEEDKKFTADDIGKLAEEKANQVFLSRYRALQVAQFGERAKEVDALVGKLAVGEQLTEESLMSHIQIAARALGLESNNQNNNMNIAGSSGFVPDPKDLGDNRKRFSETEEGQQLAGSLGLDDSTLQREANKDNNASKQ</sequence>
<feature type="region of interest" description="Disordered" evidence="2">
    <location>
        <begin position="169"/>
        <end position="223"/>
    </location>
</feature>
<name>A0A6H1ZHM0_9ZZZZ</name>
<dbReference type="EMBL" id="MT144862">
    <property type="protein sequence ID" value="QJI00582.1"/>
    <property type="molecule type" value="Genomic_DNA"/>
</dbReference>
<dbReference type="EMBL" id="MT144027">
    <property type="protein sequence ID" value="QJA46972.1"/>
    <property type="molecule type" value="Genomic_DNA"/>
</dbReference>
<accession>A0A6H1ZHM0</accession>
<organism evidence="3">
    <name type="scientific">viral metagenome</name>
    <dbReference type="NCBI Taxonomy" id="1070528"/>
    <lineage>
        <taxon>unclassified sequences</taxon>
        <taxon>metagenomes</taxon>
        <taxon>organismal metagenomes</taxon>
    </lineage>
</organism>
<reference evidence="3" key="1">
    <citation type="submission" date="2020-03" db="EMBL/GenBank/DDBJ databases">
        <title>The deep terrestrial virosphere.</title>
        <authorList>
            <person name="Holmfeldt K."/>
            <person name="Nilsson E."/>
            <person name="Simone D."/>
            <person name="Lopez-Fernandez M."/>
            <person name="Wu X."/>
            <person name="de Brujin I."/>
            <person name="Lundin D."/>
            <person name="Andersson A."/>
            <person name="Bertilsson S."/>
            <person name="Dopson M."/>
        </authorList>
    </citation>
    <scope>NUCLEOTIDE SEQUENCE</scope>
    <source>
        <strain evidence="3">TM448A00583</strain>
        <strain evidence="4">TM448B01995</strain>
    </source>
</reference>
<proteinExistence type="predicted"/>
<feature type="compositionally biased region" description="Basic and acidic residues" evidence="2">
    <location>
        <begin position="179"/>
        <end position="192"/>
    </location>
</feature>
<gene>
    <name evidence="3" type="ORF">TM448A00583_0011</name>
    <name evidence="4" type="ORF">TM448B01995_0004</name>
</gene>